<gene>
    <name evidence="8" type="ORF">GLW07_12220</name>
</gene>
<dbReference type="Pfam" id="PF00282">
    <property type="entry name" value="Pyridoxal_deC"/>
    <property type="match status" value="1"/>
</dbReference>
<sequence length="502" mass="56839">MTITNKEIKAEVIEELFLHSGESGQASFQKEMTEMIAIISRTLQDATAPYIGKKPKMVQDEIASLFKFPNETQNFTELLQEIAEPILKNSLQVSHEKSIAHLHCPPLIPAIAGELVISSFNQSLDSWDQSTAATYLEQEMIKWLTKKFGYTANSDGTFTSGGTQSNYTGLLLARDEFCYRKWGRDVKRDGLPSQFHKLRILCSEDAHFTVQKTAAQLGLGENAVIKVKVDEYHRMSLMHLKKQLIDLKEKDLLPFALVGTCGTTDFGSIDPLVELATTAKQEELWFHVDAAYGGALILSESHNWKLEGIKAADSITVDFHKLFYQPISCGAFLVKNSQSFRFLNHHADYLNPIEDEGEGIPNLVNKSIVTSRRFDAFKLFLSLKTVGISLFSEMIDTTFYLAQETANYLSHQPNIKIENKNPELNTVIFRFEPQASTGDVCKLNRKIQQEMLYESKAAIAKTSVNGRTYLKFTMLNPRTKMEHIYEIVEEIQTLGSKWREHT</sequence>
<dbReference type="Gene3D" id="3.40.640.10">
    <property type="entry name" value="Type I PLP-dependent aspartate aminotransferase-like (Major domain)"/>
    <property type="match status" value="1"/>
</dbReference>
<dbReference type="InterPro" id="IPR015424">
    <property type="entry name" value="PyrdxlP-dep_Trfase"/>
</dbReference>
<evidence type="ECO:0000256" key="2">
    <source>
        <dbReference type="ARBA" id="ARBA00009533"/>
    </source>
</evidence>
<evidence type="ECO:0000313" key="9">
    <source>
        <dbReference type="Proteomes" id="UP000447833"/>
    </source>
</evidence>
<keyword evidence="5 7" id="KW-0456">Lyase</keyword>
<keyword evidence="8" id="KW-0032">Aminotransferase</keyword>
<dbReference type="EMBL" id="WMEY01000003">
    <property type="protein sequence ID" value="MYL64118.1"/>
    <property type="molecule type" value="Genomic_DNA"/>
</dbReference>
<evidence type="ECO:0000256" key="5">
    <source>
        <dbReference type="ARBA" id="ARBA00023239"/>
    </source>
</evidence>
<accession>A0A845F033</accession>
<dbReference type="SUPFAM" id="SSF53383">
    <property type="entry name" value="PLP-dependent transferases"/>
    <property type="match status" value="1"/>
</dbReference>
<dbReference type="PANTHER" id="PTHR45677:SF8">
    <property type="entry name" value="CYSTEINE SULFINIC ACID DECARBOXYLASE"/>
    <property type="match status" value="1"/>
</dbReference>
<dbReference type="InterPro" id="IPR021115">
    <property type="entry name" value="Pyridoxal-P_BS"/>
</dbReference>
<dbReference type="PANTHER" id="PTHR45677">
    <property type="entry name" value="GLUTAMATE DECARBOXYLASE-RELATED"/>
    <property type="match status" value="1"/>
</dbReference>
<evidence type="ECO:0000256" key="1">
    <source>
        <dbReference type="ARBA" id="ARBA00001933"/>
    </source>
</evidence>
<dbReference type="AlphaFoldDB" id="A0A845F033"/>
<dbReference type="RefSeq" id="WP_160919562.1">
    <property type="nucleotide sequence ID" value="NZ_WMEY01000003.1"/>
</dbReference>
<dbReference type="Proteomes" id="UP000447833">
    <property type="component" value="Unassembled WGS sequence"/>
</dbReference>
<evidence type="ECO:0000256" key="7">
    <source>
        <dbReference type="RuleBase" id="RU000382"/>
    </source>
</evidence>
<dbReference type="InterPro" id="IPR015421">
    <property type="entry name" value="PyrdxlP-dep_Trfase_major"/>
</dbReference>
<evidence type="ECO:0000256" key="4">
    <source>
        <dbReference type="ARBA" id="ARBA00022898"/>
    </source>
</evidence>
<comment type="caution">
    <text evidence="8">The sequence shown here is derived from an EMBL/GenBank/DDBJ whole genome shotgun (WGS) entry which is preliminary data.</text>
</comment>
<evidence type="ECO:0000256" key="6">
    <source>
        <dbReference type="PIRSR" id="PIRSR602129-50"/>
    </source>
</evidence>
<protein>
    <submittedName>
        <fullName evidence="8">Aspartate aminotransferase family protein</fullName>
    </submittedName>
</protein>
<dbReference type="InterPro" id="IPR002129">
    <property type="entry name" value="PyrdxlP-dep_de-COase"/>
</dbReference>
<evidence type="ECO:0000313" key="8">
    <source>
        <dbReference type="EMBL" id="MYL64118.1"/>
    </source>
</evidence>
<dbReference type="Gene3D" id="3.90.1150.10">
    <property type="entry name" value="Aspartate Aminotransferase, domain 1"/>
    <property type="match status" value="1"/>
</dbReference>
<dbReference type="InterPro" id="IPR015422">
    <property type="entry name" value="PyrdxlP-dep_Trfase_small"/>
</dbReference>
<comment type="cofactor">
    <cofactor evidence="1 6 7">
        <name>pyridoxal 5'-phosphate</name>
        <dbReference type="ChEBI" id="CHEBI:597326"/>
    </cofactor>
</comment>
<dbReference type="GO" id="GO:0019752">
    <property type="term" value="P:carboxylic acid metabolic process"/>
    <property type="evidence" value="ECO:0007669"/>
    <property type="project" value="InterPro"/>
</dbReference>
<reference evidence="8 9" key="1">
    <citation type="submission" date="2019-11" db="EMBL/GenBank/DDBJ databases">
        <title>Genome sequences of 17 halophilic strains isolated from different environments.</title>
        <authorList>
            <person name="Furrow R.E."/>
        </authorList>
    </citation>
    <scope>NUCLEOTIDE SEQUENCE [LARGE SCALE GENOMIC DNA]</scope>
    <source>
        <strain evidence="8 9">22506_14_FS</strain>
    </source>
</reference>
<evidence type="ECO:0000256" key="3">
    <source>
        <dbReference type="ARBA" id="ARBA00022793"/>
    </source>
</evidence>
<dbReference type="PROSITE" id="PS00392">
    <property type="entry name" value="DDC_GAD_HDC_YDC"/>
    <property type="match status" value="1"/>
</dbReference>
<dbReference type="GO" id="GO:0005737">
    <property type="term" value="C:cytoplasm"/>
    <property type="evidence" value="ECO:0007669"/>
    <property type="project" value="TreeGrafter"/>
</dbReference>
<comment type="similarity">
    <text evidence="2 7">Belongs to the group II decarboxylase family.</text>
</comment>
<organism evidence="8 9">
    <name type="scientific">Guptibacillus hwajinpoensis</name>
    <dbReference type="NCBI Taxonomy" id="208199"/>
    <lineage>
        <taxon>Bacteria</taxon>
        <taxon>Bacillati</taxon>
        <taxon>Bacillota</taxon>
        <taxon>Bacilli</taxon>
        <taxon>Bacillales</taxon>
        <taxon>Guptibacillaceae</taxon>
        <taxon>Guptibacillus</taxon>
    </lineage>
</organism>
<proteinExistence type="inferred from homology"/>
<dbReference type="GO" id="GO:0004058">
    <property type="term" value="F:aromatic-L-amino-acid decarboxylase activity"/>
    <property type="evidence" value="ECO:0007669"/>
    <property type="project" value="UniProtKB-ARBA"/>
</dbReference>
<dbReference type="GO" id="GO:0030170">
    <property type="term" value="F:pyridoxal phosphate binding"/>
    <property type="evidence" value="ECO:0007669"/>
    <property type="project" value="InterPro"/>
</dbReference>
<keyword evidence="8" id="KW-0808">Transferase</keyword>
<name>A0A845F033_9BACL</name>
<dbReference type="GO" id="GO:0008483">
    <property type="term" value="F:transaminase activity"/>
    <property type="evidence" value="ECO:0007669"/>
    <property type="project" value="UniProtKB-KW"/>
</dbReference>
<keyword evidence="4 6" id="KW-0663">Pyridoxal phosphate</keyword>
<dbReference type="CDD" id="cd06450">
    <property type="entry name" value="DOPA_deC_like"/>
    <property type="match status" value="1"/>
</dbReference>
<feature type="modified residue" description="N6-(pyridoxal phosphate)lysine" evidence="6">
    <location>
        <position position="321"/>
    </location>
</feature>
<keyword evidence="3" id="KW-0210">Decarboxylase</keyword>
<dbReference type="Gene3D" id="1.20.1650.10">
    <property type="entry name" value="PLP-dependent transferases"/>
    <property type="match status" value="1"/>
</dbReference>